<evidence type="ECO:0000256" key="3">
    <source>
        <dbReference type="ARBA" id="ARBA00022801"/>
    </source>
</evidence>
<keyword evidence="6" id="KW-1185">Reference proteome</keyword>
<dbReference type="Gene3D" id="3.40.720.10">
    <property type="entry name" value="Alkaline Phosphatase, subunit A"/>
    <property type="match status" value="1"/>
</dbReference>
<dbReference type="Pfam" id="PF00884">
    <property type="entry name" value="Sulfatase"/>
    <property type="match status" value="1"/>
</dbReference>
<dbReference type="RefSeq" id="WP_179756298.1">
    <property type="nucleotide sequence ID" value="NZ_JACCBU010000001.1"/>
</dbReference>
<dbReference type="Proteomes" id="UP000569914">
    <property type="component" value="Unassembled WGS sequence"/>
</dbReference>
<evidence type="ECO:0000259" key="4">
    <source>
        <dbReference type="Pfam" id="PF00884"/>
    </source>
</evidence>
<reference evidence="5 6" key="1">
    <citation type="submission" date="2020-07" db="EMBL/GenBank/DDBJ databases">
        <title>Sequencing the genomes of 1000 actinobacteria strains.</title>
        <authorList>
            <person name="Klenk H.-P."/>
        </authorList>
    </citation>
    <scope>NUCLEOTIDE SEQUENCE [LARGE SCALE GENOMIC DNA]</scope>
    <source>
        <strain evidence="5 6">DSM 22083</strain>
    </source>
</reference>
<proteinExistence type="inferred from homology"/>
<keyword evidence="2" id="KW-0479">Metal-binding</keyword>
<accession>A0A7Y9ID86</accession>
<name>A0A7Y9ID86_9ACTN</name>
<evidence type="ECO:0000313" key="5">
    <source>
        <dbReference type="EMBL" id="NYE74179.1"/>
    </source>
</evidence>
<gene>
    <name evidence="5" type="ORF">BKA15_005508</name>
</gene>
<dbReference type="GO" id="GO:0046872">
    <property type="term" value="F:metal ion binding"/>
    <property type="evidence" value="ECO:0007669"/>
    <property type="project" value="UniProtKB-KW"/>
</dbReference>
<dbReference type="SUPFAM" id="SSF53649">
    <property type="entry name" value="Alkaline phosphatase-like"/>
    <property type="match status" value="1"/>
</dbReference>
<comment type="caution">
    <text evidence="5">The sequence shown here is derived from an EMBL/GenBank/DDBJ whole genome shotgun (WGS) entry which is preliminary data.</text>
</comment>
<evidence type="ECO:0000256" key="1">
    <source>
        <dbReference type="ARBA" id="ARBA00008779"/>
    </source>
</evidence>
<dbReference type="InterPro" id="IPR017850">
    <property type="entry name" value="Alkaline_phosphatase_core_sf"/>
</dbReference>
<dbReference type="PANTHER" id="PTHR45953">
    <property type="entry name" value="IDURONATE 2-SULFATASE"/>
    <property type="match status" value="1"/>
</dbReference>
<organism evidence="5 6">
    <name type="scientific">Microlunatus parietis</name>
    <dbReference type="NCBI Taxonomy" id="682979"/>
    <lineage>
        <taxon>Bacteria</taxon>
        <taxon>Bacillati</taxon>
        <taxon>Actinomycetota</taxon>
        <taxon>Actinomycetes</taxon>
        <taxon>Propionibacteriales</taxon>
        <taxon>Propionibacteriaceae</taxon>
        <taxon>Microlunatus</taxon>
    </lineage>
</organism>
<dbReference type="AlphaFoldDB" id="A0A7Y9ID86"/>
<dbReference type="GO" id="GO:0008484">
    <property type="term" value="F:sulfuric ester hydrolase activity"/>
    <property type="evidence" value="ECO:0007669"/>
    <property type="project" value="TreeGrafter"/>
</dbReference>
<feature type="domain" description="Sulfatase N-terminal" evidence="4">
    <location>
        <begin position="6"/>
        <end position="328"/>
    </location>
</feature>
<protein>
    <submittedName>
        <fullName evidence="5">Arylsulfatase A-like enzyme</fullName>
    </submittedName>
</protein>
<dbReference type="EMBL" id="JACCBU010000001">
    <property type="protein sequence ID" value="NYE74179.1"/>
    <property type="molecule type" value="Genomic_DNA"/>
</dbReference>
<evidence type="ECO:0000256" key="2">
    <source>
        <dbReference type="ARBA" id="ARBA00022723"/>
    </source>
</evidence>
<dbReference type="PANTHER" id="PTHR45953:SF1">
    <property type="entry name" value="IDURONATE 2-SULFATASE"/>
    <property type="match status" value="1"/>
</dbReference>
<dbReference type="PROSITE" id="PS00523">
    <property type="entry name" value="SULFATASE_1"/>
    <property type="match status" value="1"/>
</dbReference>
<dbReference type="InterPro" id="IPR000917">
    <property type="entry name" value="Sulfatase_N"/>
</dbReference>
<comment type="similarity">
    <text evidence="1">Belongs to the sulfatase family.</text>
</comment>
<sequence>MNATRPNVLVIMTDQQSATALSCAGNADLATPAIDSLARTGVRFEHAYCTSPLCAPSRASMITGLMPSALGVNDNIALVPESFPADTLGRIFAAAGYECAYAGKWHVPGVAHEGGRPGPAGRATSGFDEIFSGTHDGLAQACSTYLTAAERRDAPFLLVASFNEPHGICEWARGQRPPSGELPDPDWRELPLLPPNFAAGSEEPEALRQVQQFAWMVHPTQQWDEERWRRYRYAYHRLCERVDAEIATLLAGLDAAGLRDNTLIIFTSDHGDMQGAHQWNQKKVLYQEAAGVPFIVVPPGGSAAGRTSTELVSVGLDLLPTLCDYAGIEPAGNRAGRSVRPLLESGHATRPQWREHIVVETEWTFPGLMPPPVMSTLLGRLVRTERYAYLCHSWGLHREQLFDLGQDPGQLINLATSGRHQPILDDHRRRLREHCAVGDDRFARHVPEVGVPPR</sequence>
<keyword evidence="3" id="KW-0378">Hydrolase</keyword>
<dbReference type="InterPro" id="IPR024607">
    <property type="entry name" value="Sulfatase_CS"/>
</dbReference>
<dbReference type="GO" id="GO:0005737">
    <property type="term" value="C:cytoplasm"/>
    <property type="evidence" value="ECO:0007669"/>
    <property type="project" value="TreeGrafter"/>
</dbReference>
<evidence type="ECO:0000313" key="6">
    <source>
        <dbReference type="Proteomes" id="UP000569914"/>
    </source>
</evidence>